<keyword evidence="3 9" id="KW-0812">Transmembrane</keyword>
<comment type="subcellular location">
    <subcellularLocation>
        <location evidence="1">Cell membrane</location>
        <topology evidence="1">Multi-pass membrane protein</topology>
    </subcellularLocation>
</comment>
<feature type="transmembrane region" description="Helical" evidence="11">
    <location>
        <begin position="239"/>
        <end position="261"/>
    </location>
</feature>
<evidence type="ECO:0000256" key="5">
    <source>
        <dbReference type="ARBA" id="ARBA00023040"/>
    </source>
</evidence>
<dbReference type="PROSITE" id="PS00237">
    <property type="entry name" value="G_PROTEIN_RECEP_F1_1"/>
    <property type="match status" value="1"/>
</dbReference>
<evidence type="ECO:0000256" key="1">
    <source>
        <dbReference type="ARBA" id="ARBA00004651"/>
    </source>
</evidence>
<keyword evidence="8 9" id="KW-0807">Transducer</keyword>
<gene>
    <name evidence="12" type="ORF">PACLA_8A041234</name>
</gene>
<dbReference type="Gene3D" id="1.20.1070.10">
    <property type="entry name" value="Rhodopsin 7-helix transmembrane proteins"/>
    <property type="match status" value="1"/>
</dbReference>
<evidence type="ECO:0000313" key="12">
    <source>
        <dbReference type="EMBL" id="CAB4009602.1"/>
    </source>
</evidence>
<evidence type="ECO:0000256" key="11">
    <source>
        <dbReference type="SAM" id="Phobius"/>
    </source>
</evidence>
<dbReference type="GO" id="GO:0004930">
    <property type="term" value="F:G protein-coupled receptor activity"/>
    <property type="evidence" value="ECO:0007669"/>
    <property type="project" value="UniProtKB-KW"/>
</dbReference>
<keyword evidence="7 9" id="KW-0675">Receptor</keyword>
<evidence type="ECO:0000256" key="3">
    <source>
        <dbReference type="ARBA" id="ARBA00022692"/>
    </source>
</evidence>
<keyword evidence="6 11" id="KW-0472">Membrane</keyword>
<keyword evidence="5 9" id="KW-0297">G-protein coupled receptor</keyword>
<accession>A0A6S7IVL9</accession>
<keyword evidence="2" id="KW-1003">Cell membrane</keyword>
<dbReference type="InterPro" id="IPR000276">
    <property type="entry name" value="GPCR_Rhodpsn"/>
</dbReference>
<feature type="transmembrane region" description="Helical" evidence="11">
    <location>
        <begin position="273"/>
        <end position="296"/>
    </location>
</feature>
<sequence>MNTTTSPTYDNLPFSAKLWLSLLLILLNVFTVVANLLVIGIVLANHRLRKCTNYLVVNLSCADLLFACTSFPFVIGSFVNNKQSTDFNLCQFVGFSDSFYATSASFSVAIIAYERYYSIIHCLHYEQSMMNRNTKPVIVAVWIASLLISLAPLLKWGGFGYERYQYKCTLSLTYDKGYFFLKIIVTFLIPLTVMLVCYNWIFLVAKRHAASITNIEIRVQNDVVHGMQRNKLNKKHHTGSVFITIVVYIVCWLPINILYLVRNLKPSITIPGAALTASCMLSLLSSGVNPIVYALCTGKFRKGITRLCNKMRSRKRSVAPCKRNSPGTWTLSSARFSRRGSTSHAKFFYRSENNVDKTIELDTAAKQTGVLLDVQNLEKGPRLLSPIEINDNFLTVSKRTSPTETKPRYPETDSTNNPCHNN</sequence>
<dbReference type="PANTHER" id="PTHR22752">
    <property type="entry name" value="G PROTEIN-COUPLED RECEPTOR"/>
    <property type="match status" value="1"/>
</dbReference>
<dbReference type="AlphaFoldDB" id="A0A6S7IVL9"/>
<evidence type="ECO:0000313" key="13">
    <source>
        <dbReference type="Proteomes" id="UP001152795"/>
    </source>
</evidence>
<dbReference type="InterPro" id="IPR017452">
    <property type="entry name" value="GPCR_Rhodpsn_7TM"/>
</dbReference>
<evidence type="ECO:0000256" key="6">
    <source>
        <dbReference type="ARBA" id="ARBA00023136"/>
    </source>
</evidence>
<keyword evidence="13" id="KW-1185">Reference proteome</keyword>
<feature type="compositionally biased region" description="Polar residues" evidence="10">
    <location>
        <begin position="412"/>
        <end position="422"/>
    </location>
</feature>
<evidence type="ECO:0000256" key="10">
    <source>
        <dbReference type="SAM" id="MobiDB-lite"/>
    </source>
</evidence>
<dbReference type="GO" id="GO:0005886">
    <property type="term" value="C:plasma membrane"/>
    <property type="evidence" value="ECO:0007669"/>
    <property type="project" value="UniProtKB-SubCell"/>
</dbReference>
<dbReference type="PRINTS" id="PR00237">
    <property type="entry name" value="GPCRRHODOPSN"/>
</dbReference>
<protein>
    <submittedName>
        <fullName evidence="12">Melatonin receptor type 1B-A-like</fullName>
    </submittedName>
</protein>
<proteinExistence type="inferred from homology"/>
<dbReference type="Proteomes" id="UP001152795">
    <property type="component" value="Unassembled WGS sequence"/>
</dbReference>
<feature type="transmembrane region" description="Helical" evidence="11">
    <location>
        <begin position="99"/>
        <end position="116"/>
    </location>
</feature>
<feature type="region of interest" description="Disordered" evidence="10">
    <location>
        <begin position="398"/>
        <end position="422"/>
    </location>
</feature>
<feature type="transmembrane region" description="Helical" evidence="11">
    <location>
        <begin position="179"/>
        <end position="201"/>
    </location>
</feature>
<name>A0A6S7IVL9_PARCT</name>
<dbReference type="EMBL" id="CACRXK020006510">
    <property type="protein sequence ID" value="CAB4009602.1"/>
    <property type="molecule type" value="Genomic_DNA"/>
</dbReference>
<dbReference type="SUPFAM" id="SSF81321">
    <property type="entry name" value="Family A G protein-coupled receptor-like"/>
    <property type="match status" value="1"/>
</dbReference>
<evidence type="ECO:0000256" key="8">
    <source>
        <dbReference type="ARBA" id="ARBA00023224"/>
    </source>
</evidence>
<dbReference type="PANTHER" id="PTHR22752:SF14">
    <property type="entry name" value="G-PROTEIN COUPLED RECEPTORS FAMILY 1 PROFILE DOMAIN-CONTAINING PROTEIN"/>
    <property type="match status" value="1"/>
</dbReference>
<feature type="transmembrane region" description="Helical" evidence="11">
    <location>
        <begin position="20"/>
        <end position="43"/>
    </location>
</feature>
<dbReference type="PROSITE" id="PS50262">
    <property type="entry name" value="G_PROTEIN_RECEP_F1_2"/>
    <property type="match status" value="1"/>
</dbReference>
<dbReference type="OrthoDB" id="10071887at2759"/>
<evidence type="ECO:0000256" key="4">
    <source>
        <dbReference type="ARBA" id="ARBA00022989"/>
    </source>
</evidence>
<comment type="similarity">
    <text evidence="9">Belongs to the G-protein coupled receptor 1 family.</text>
</comment>
<reference evidence="12" key="1">
    <citation type="submission" date="2020-04" db="EMBL/GenBank/DDBJ databases">
        <authorList>
            <person name="Alioto T."/>
            <person name="Alioto T."/>
            <person name="Gomez Garrido J."/>
        </authorList>
    </citation>
    <scope>NUCLEOTIDE SEQUENCE</scope>
    <source>
        <strain evidence="12">A484AB</strain>
    </source>
</reference>
<dbReference type="CDD" id="cd00637">
    <property type="entry name" value="7tm_classA_rhodopsin-like"/>
    <property type="match status" value="1"/>
</dbReference>
<evidence type="ECO:0000256" key="9">
    <source>
        <dbReference type="RuleBase" id="RU000688"/>
    </source>
</evidence>
<comment type="caution">
    <text evidence="12">The sequence shown here is derived from an EMBL/GenBank/DDBJ whole genome shotgun (WGS) entry which is preliminary data.</text>
</comment>
<feature type="transmembrane region" description="Helical" evidence="11">
    <location>
        <begin position="55"/>
        <end position="79"/>
    </location>
</feature>
<keyword evidence="4 11" id="KW-1133">Transmembrane helix</keyword>
<organism evidence="12 13">
    <name type="scientific">Paramuricea clavata</name>
    <name type="common">Red gorgonian</name>
    <name type="synonym">Violescent sea-whip</name>
    <dbReference type="NCBI Taxonomy" id="317549"/>
    <lineage>
        <taxon>Eukaryota</taxon>
        <taxon>Metazoa</taxon>
        <taxon>Cnidaria</taxon>
        <taxon>Anthozoa</taxon>
        <taxon>Octocorallia</taxon>
        <taxon>Malacalcyonacea</taxon>
        <taxon>Plexauridae</taxon>
        <taxon>Paramuricea</taxon>
    </lineage>
</organism>
<evidence type="ECO:0000256" key="7">
    <source>
        <dbReference type="ARBA" id="ARBA00023170"/>
    </source>
</evidence>
<dbReference type="Pfam" id="PF00001">
    <property type="entry name" value="7tm_1"/>
    <property type="match status" value="1"/>
</dbReference>
<feature type="transmembrane region" description="Helical" evidence="11">
    <location>
        <begin position="137"/>
        <end position="159"/>
    </location>
</feature>
<evidence type="ECO:0000256" key="2">
    <source>
        <dbReference type="ARBA" id="ARBA00022475"/>
    </source>
</evidence>